<evidence type="ECO:0000256" key="5">
    <source>
        <dbReference type="ARBA" id="ARBA00008391"/>
    </source>
</evidence>
<evidence type="ECO:0000256" key="6">
    <source>
        <dbReference type="ARBA" id="ARBA00011893"/>
    </source>
</evidence>
<keyword evidence="10 11" id="KW-0660">Purine salvage</keyword>
<comment type="subcellular location">
    <subcellularLocation>
        <location evidence="3 11">Cytoplasm</location>
    </subcellularLocation>
</comment>
<dbReference type="CDD" id="cd06223">
    <property type="entry name" value="PRTases_typeI"/>
    <property type="match status" value="1"/>
</dbReference>
<evidence type="ECO:0000256" key="3">
    <source>
        <dbReference type="ARBA" id="ARBA00004496"/>
    </source>
</evidence>
<dbReference type="EC" id="2.4.2.7" evidence="6 11"/>
<evidence type="ECO:0000313" key="14">
    <source>
        <dbReference type="Proteomes" id="UP000236248"/>
    </source>
</evidence>
<evidence type="ECO:0000256" key="2">
    <source>
        <dbReference type="ARBA" id="ARBA00003968"/>
    </source>
</evidence>
<comment type="subunit">
    <text evidence="11">Homodimer.</text>
</comment>
<dbReference type="GO" id="GO:0044209">
    <property type="term" value="P:AMP salvage"/>
    <property type="evidence" value="ECO:0007669"/>
    <property type="project" value="UniProtKB-UniRule"/>
</dbReference>
<accession>A0A2K5AQ78</accession>
<evidence type="ECO:0000313" key="13">
    <source>
        <dbReference type="EMBL" id="SPC33759.1"/>
    </source>
</evidence>
<evidence type="ECO:0000256" key="7">
    <source>
        <dbReference type="ARBA" id="ARBA00022490"/>
    </source>
</evidence>
<evidence type="ECO:0000256" key="9">
    <source>
        <dbReference type="ARBA" id="ARBA00022679"/>
    </source>
</evidence>
<evidence type="ECO:0000256" key="10">
    <source>
        <dbReference type="ARBA" id="ARBA00022726"/>
    </source>
</evidence>
<keyword evidence="14" id="KW-1185">Reference proteome</keyword>
<dbReference type="PANTHER" id="PTHR32315:SF3">
    <property type="entry name" value="ADENINE PHOSPHORIBOSYLTRANSFERASE"/>
    <property type="match status" value="1"/>
</dbReference>
<evidence type="ECO:0000256" key="11">
    <source>
        <dbReference type="HAMAP-Rule" id="MF_00004"/>
    </source>
</evidence>
<dbReference type="InterPro" id="IPR000836">
    <property type="entry name" value="PRTase_dom"/>
</dbReference>
<protein>
    <recommendedName>
        <fullName evidence="6 11">Adenine phosphoribosyltransferase</fullName>
        <shortName evidence="11">APRT</shortName>
        <ecNumber evidence="6 11">2.4.2.7</ecNumber>
    </recommendedName>
</protein>
<comment type="catalytic activity">
    <reaction evidence="1 11">
        <text>AMP + diphosphate = 5-phospho-alpha-D-ribose 1-diphosphate + adenine</text>
        <dbReference type="Rhea" id="RHEA:16609"/>
        <dbReference type="ChEBI" id="CHEBI:16708"/>
        <dbReference type="ChEBI" id="CHEBI:33019"/>
        <dbReference type="ChEBI" id="CHEBI:58017"/>
        <dbReference type="ChEBI" id="CHEBI:456215"/>
        <dbReference type="EC" id="2.4.2.7"/>
    </reaction>
</comment>
<evidence type="ECO:0000256" key="8">
    <source>
        <dbReference type="ARBA" id="ARBA00022676"/>
    </source>
</evidence>
<keyword evidence="8 11" id="KW-0328">Glycosyltransferase</keyword>
<sequence>MNLKAMIMEFPDFPKKGVLFRDISPLLKSATTMNYIVERFYEHFKHKKINTIAGIESRGFIVATALAIRFGCSMVMIRKQGKLPGRTRSIEYTIEYGKATMEIQEDAVSPGDRVLIADDLIATGGTAVAAARLIEGLGAEVAGFAFIVELARLRGRELLKGYDVCSLVVYDE</sequence>
<dbReference type="NCBIfam" id="NF002634">
    <property type="entry name" value="PRK02304.1-3"/>
    <property type="match status" value="1"/>
</dbReference>
<dbReference type="GO" id="GO:0005737">
    <property type="term" value="C:cytoplasm"/>
    <property type="evidence" value="ECO:0007669"/>
    <property type="project" value="UniProtKB-SubCell"/>
</dbReference>
<proteinExistence type="inferred from homology"/>
<name>A0A2K5AQ78_9ARCH</name>
<dbReference type="SUPFAM" id="SSF53271">
    <property type="entry name" value="PRTase-like"/>
    <property type="match status" value="1"/>
</dbReference>
<dbReference type="NCBIfam" id="NF002636">
    <property type="entry name" value="PRK02304.1-5"/>
    <property type="match status" value="1"/>
</dbReference>
<reference evidence="14" key="1">
    <citation type="submission" date="2018-01" db="EMBL/GenBank/DDBJ databases">
        <authorList>
            <person name="Kerou L M."/>
        </authorList>
    </citation>
    <scope>NUCLEOTIDE SEQUENCE [LARGE SCALE GENOMIC DNA]</scope>
    <source>
        <strain evidence="14">SCU2</strain>
    </source>
</reference>
<dbReference type="InterPro" id="IPR029057">
    <property type="entry name" value="PRTase-like"/>
</dbReference>
<comment type="similarity">
    <text evidence="5 11">Belongs to the purine/pyrimidine phosphoribosyltransferase family.</text>
</comment>
<dbReference type="Proteomes" id="UP000236248">
    <property type="component" value="Chromosome NCAV"/>
</dbReference>
<dbReference type="Gene3D" id="3.40.50.2020">
    <property type="match status" value="1"/>
</dbReference>
<evidence type="ECO:0000256" key="1">
    <source>
        <dbReference type="ARBA" id="ARBA00000868"/>
    </source>
</evidence>
<evidence type="ECO:0000259" key="12">
    <source>
        <dbReference type="Pfam" id="PF00156"/>
    </source>
</evidence>
<dbReference type="KEGG" id="ncv:NCAV_0566"/>
<dbReference type="AlphaFoldDB" id="A0A2K5AQ78"/>
<dbReference type="GO" id="GO:0002055">
    <property type="term" value="F:adenine binding"/>
    <property type="evidence" value="ECO:0007669"/>
    <property type="project" value="TreeGrafter"/>
</dbReference>
<dbReference type="InterPro" id="IPR050054">
    <property type="entry name" value="UPRTase/APRTase"/>
</dbReference>
<dbReference type="GeneID" id="41594658"/>
<keyword evidence="9 11" id="KW-0808">Transferase</keyword>
<dbReference type="Pfam" id="PF00156">
    <property type="entry name" value="Pribosyltran"/>
    <property type="match status" value="1"/>
</dbReference>
<dbReference type="HAMAP" id="MF_00004">
    <property type="entry name" value="Aden_phosphoribosyltr"/>
    <property type="match status" value="1"/>
</dbReference>
<dbReference type="NCBIfam" id="TIGR01090">
    <property type="entry name" value="apt"/>
    <property type="match status" value="1"/>
</dbReference>
<dbReference type="PANTHER" id="PTHR32315">
    <property type="entry name" value="ADENINE PHOSPHORIBOSYLTRANSFERASE"/>
    <property type="match status" value="1"/>
</dbReference>
<dbReference type="UniPathway" id="UPA00588">
    <property type="reaction ID" value="UER00646"/>
</dbReference>
<comment type="function">
    <text evidence="2 11">Catalyzes a salvage reaction resulting in the formation of AMP, that is energically less costly than de novo synthesis.</text>
</comment>
<dbReference type="EMBL" id="LT981265">
    <property type="protein sequence ID" value="SPC33759.1"/>
    <property type="molecule type" value="Genomic_DNA"/>
</dbReference>
<dbReference type="FunFam" id="3.40.50.2020:FF:000021">
    <property type="entry name" value="Adenine phosphoribosyltransferase"/>
    <property type="match status" value="1"/>
</dbReference>
<dbReference type="RefSeq" id="WP_103287956.1">
    <property type="nucleotide sequence ID" value="NZ_LT981265.1"/>
</dbReference>
<dbReference type="GO" id="GO:0016208">
    <property type="term" value="F:AMP binding"/>
    <property type="evidence" value="ECO:0007669"/>
    <property type="project" value="TreeGrafter"/>
</dbReference>
<keyword evidence="7 11" id="KW-0963">Cytoplasm</keyword>
<organism evidence="13 14">
    <name type="scientific">Candidatus Nitrosocaldus cavascurensis</name>
    <dbReference type="NCBI Taxonomy" id="2058097"/>
    <lineage>
        <taxon>Archaea</taxon>
        <taxon>Nitrososphaerota</taxon>
        <taxon>Nitrososphaeria</taxon>
        <taxon>Candidatus Nitrosocaldales</taxon>
        <taxon>Candidatus Nitrosocaldaceae</taxon>
        <taxon>Candidatus Nitrosocaldus</taxon>
    </lineage>
</organism>
<feature type="domain" description="Phosphoribosyltransferase" evidence="12">
    <location>
        <begin position="42"/>
        <end position="160"/>
    </location>
</feature>
<evidence type="ECO:0000256" key="4">
    <source>
        <dbReference type="ARBA" id="ARBA00004659"/>
    </source>
</evidence>
<dbReference type="GO" id="GO:0003999">
    <property type="term" value="F:adenine phosphoribosyltransferase activity"/>
    <property type="evidence" value="ECO:0007669"/>
    <property type="project" value="UniProtKB-UniRule"/>
</dbReference>
<comment type="pathway">
    <text evidence="4 11">Purine metabolism; AMP biosynthesis via salvage pathway; AMP from adenine: step 1/1.</text>
</comment>
<dbReference type="GO" id="GO:0006168">
    <property type="term" value="P:adenine salvage"/>
    <property type="evidence" value="ECO:0007669"/>
    <property type="project" value="InterPro"/>
</dbReference>
<dbReference type="InterPro" id="IPR005764">
    <property type="entry name" value="Ade_phspho_trans"/>
</dbReference>
<gene>
    <name evidence="11 13" type="primary">apt</name>
    <name evidence="13" type="ORF">NCAV_0566</name>
</gene>
<dbReference type="GO" id="GO:0006166">
    <property type="term" value="P:purine ribonucleoside salvage"/>
    <property type="evidence" value="ECO:0007669"/>
    <property type="project" value="UniProtKB-UniRule"/>
</dbReference>